<comment type="caution">
    <text evidence="2">The sequence shown here is derived from an EMBL/GenBank/DDBJ whole genome shotgun (WGS) entry which is preliminary data.</text>
</comment>
<organism evidence="2 3">
    <name type="scientific">Acuticoccus mangrovi</name>
    <dbReference type="NCBI Taxonomy" id="2796142"/>
    <lineage>
        <taxon>Bacteria</taxon>
        <taxon>Pseudomonadati</taxon>
        <taxon>Pseudomonadota</taxon>
        <taxon>Alphaproteobacteria</taxon>
        <taxon>Hyphomicrobiales</taxon>
        <taxon>Amorphaceae</taxon>
        <taxon>Acuticoccus</taxon>
    </lineage>
</organism>
<dbReference type="PROSITE" id="PS00061">
    <property type="entry name" value="ADH_SHORT"/>
    <property type="match status" value="1"/>
</dbReference>
<dbReference type="EMBL" id="JAEKJA010000024">
    <property type="protein sequence ID" value="MBJ3778168.1"/>
    <property type="molecule type" value="Genomic_DNA"/>
</dbReference>
<evidence type="ECO:0000313" key="3">
    <source>
        <dbReference type="Proteomes" id="UP000609531"/>
    </source>
</evidence>
<evidence type="ECO:0000259" key="1">
    <source>
        <dbReference type="Pfam" id="PF01370"/>
    </source>
</evidence>
<dbReference type="InterPro" id="IPR020904">
    <property type="entry name" value="Sc_DH/Rdtase_CS"/>
</dbReference>
<dbReference type="SUPFAM" id="SSF51735">
    <property type="entry name" value="NAD(P)-binding Rossmann-fold domains"/>
    <property type="match status" value="1"/>
</dbReference>
<dbReference type="PANTHER" id="PTHR43245">
    <property type="entry name" value="BIFUNCTIONAL POLYMYXIN RESISTANCE PROTEIN ARNA"/>
    <property type="match status" value="1"/>
</dbReference>
<sequence>MANYLVTGAFGLIGNRVRTMLEAAGDRVVPIDVVRETEDGLPIVRADVRDIHRLHAVAIAEGPFDAIIHCGALSGPMLARDEPTLIVDINFGGTAALLELARIHEVPRFVVCSSTSAYGPTPAGLPLVPETVPLSPNTVYGATKAALEALLHGYASEHGLSGVALRISFVYGPRRTTDCDIREMILSGLGGRTYRRAAGADFYRQFIHVDDAARALILAAKAETTGARIYTVTGGSRHTMAEIVEMVRAAVPAFEAEIGPGIGAGDTILERFDISAAARDLGYRPSVDLKEGIAAYAAWLSARREGAPAAPRSPR</sequence>
<proteinExistence type="predicted"/>
<dbReference type="InterPro" id="IPR001509">
    <property type="entry name" value="Epimerase_deHydtase"/>
</dbReference>
<feature type="domain" description="NAD-dependent epimerase/dehydratase" evidence="1">
    <location>
        <begin position="5"/>
        <end position="226"/>
    </location>
</feature>
<dbReference type="Gene3D" id="3.40.50.720">
    <property type="entry name" value="NAD(P)-binding Rossmann-like Domain"/>
    <property type="match status" value="1"/>
</dbReference>
<dbReference type="Proteomes" id="UP000609531">
    <property type="component" value="Unassembled WGS sequence"/>
</dbReference>
<reference evidence="2" key="1">
    <citation type="submission" date="2020-12" db="EMBL/GenBank/DDBJ databases">
        <title>Bacterial taxonomy.</title>
        <authorList>
            <person name="Pan X."/>
        </authorList>
    </citation>
    <scope>NUCLEOTIDE SEQUENCE</scope>
    <source>
        <strain evidence="2">B2012</strain>
    </source>
</reference>
<keyword evidence="3" id="KW-1185">Reference proteome</keyword>
<dbReference type="RefSeq" id="WP_198884075.1">
    <property type="nucleotide sequence ID" value="NZ_JAEKJA010000024.1"/>
</dbReference>
<gene>
    <name evidence="2" type="ORF">JCR33_20880</name>
</gene>
<dbReference type="AlphaFoldDB" id="A0A934MHY1"/>
<name>A0A934MHY1_9HYPH</name>
<dbReference type="InterPro" id="IPR036291">
    <property type="entry name" value="NAD(P)-bd_dom_sf"/>
</dbReference>
<dbReference type="InterPro" id="IPR050177">
    <property type="entry name" value="Lipid_A_modif_metabolic_enz"/>
</dbReference>
<dbReference type="Pfam" id="PF01370">
    <property type="entry name" value="Epimerase"/>
    <property type="match status" value="1"/>
</dbReference>
<protein>
    <submittedName>
        <fullName evidence="2">NAD(P)-dependent oxidoreductase</fullName>
    </submittedName>
</protein>
<accession>A0A934MHY1</accession>
<evidence type="ECO:0000313" key="2">
    <source>
        <dbReference type="EMBL" id="MBJ3778168.1"/>
    </source>
</evidence>